<name>A0ABZ0TPF7_9SPHI</name>
<organism evidence="1 2">
    <name type="scientific">Mucilaginibacter sabulilitoris</name>
    <dbReference type="NCBI Taxonomy" id="1173583"/>
    <lineage>
        <taxon>Bacteria</taxon>
        <taxon>Pseudomonadati</taxon>
        <taxon>Bacteroidota</taxon>
        <taxon>Sphingobacteriia</taxon>
        <taxon>Sphingobacteriales</taxon>
        <taxon>Sphingobacteriaceae</taxon>
        <taxon>Mucilaginibacter</taxon>
    </lineage>
</organism>
<sequence>MGAESEIDWKQYIVENFFSTWEKLTSVDLTDYAFLIRHHFDVPDIAEQIGNVIEDANDPATLIKYHKGRICKLIRDFIDALLNISDDGKHITNKNIEQAKIVMQQGEDCIYSCPTNNLK</sequence>
<proteinExistence type="predicted"/>
<dbReference type="RefSeq" id="WP_321563897.1">
    <property type="nucleotide sequence ID" value="NZ_CP139558.1"/>
</dbReference>
<protein>
    <submittedName>
        <fullName evidence="1">Uncharacterized protein</fullName>
    </submittedName>
</protein>
<keyword evidence="2" id="KW-1185">Reference proteome</keyword>
<evidence type="ECO:0000313" key="2">
    <source>
        <dbReference type="Proteomes" id="UP001324380"/>
    </source>
</evidence>
<dbReference type="EMBL" id="CP139558">
    <property type="protein sequence ID" value="WPU94782.1"/>
    <property type="molecule type" value="Genomic_DNA"/>
</dbReference>
<evidence type="ECO:0000313" key="1">
    <source>
        <dbReference type="EMBL" id="WPU94782.1"/>
    </source>
</evidence>
<gene>
    <name evidence="1" type="ORF">SNE25_04510</name>
</gene>
<reference evidence="1 2" key="1">
    <citation type="submission" date="2023-11" db="EMBL/GenBank/DDBJ databases">
        <title>Analysis of the Genomes of Mucilaginibacter gossypii cycad 4 and M. sabulilitoris SNA2: microbes with the potential for plant growth promotion.</title>
        <authorList>
            <person name="Hirsch A.M."/>
            <person name="Humm E."/>
            <person name="Rubbi M."/>
            <person name="Del Vecchio G."/>
            <person name="Ha S.M."/>
            <person name="Pellegrini M."/>
            <person name="Gunsalus R.P."/>
        </authorList>
    </citation>
    <scope>NUCLEOTIDE SEQUENCE [LARGE SCALE GENOMIC DNA]</scope>
    <source>
        <strain evidence="1 2">SNA2</strain>
    </source>
</reference>
<accession>A0ABZ0TPF7</accession>
<dbReference type="Proteomes" id="UP001324380">
    <property type="component" value="Chromosome"/>
</dbReference>